<reference evidence="5" key="1">
    <citation type="submission" date="2021-01" db="EMBL/GenBank/DDBJ databases">
        <authorList>
            <person name="Corre E."/>
            <person name="Pelletier E."/>
            <person name="Niang G."/>
            <person name="Scheremetjew M."/>
            <person name="Finn R."/>
            <person name="Kale V."/>
            <person name="Holt S."/>
            <person name="Cochrane G."/>
            <person name="Meng A."/>
            <person name="Brown T."/>
            <person name="Cohen L."/>
        </authorList>
    </citation>
    <scope>NUCLEOTIDE SEQUENCE</scope>
    <source>
        <strain evidence="5">RCC1614</strain>
    </source>
</reference>
<dbReference type="InterPro" id="IPR001680">
    <property type="entry name" value="WD40_rpt"/>
</dbReference>
<dbReference type="InterPro" id="IPR036322">
    <property type="entry name" value="WD40_repeat_dom_sf"/>
</dbReference>
<dbReference type="Pfam" id="PF00400">
    <property type="entry name" value="WD40"/>
    <property type="match status" value="6"/>
</dbReference>
<dbReference type="PRINTS" id="PR00320">
    <property type="entry name" value="GPROTEINBRPT"/>
</dbReference>
<feature type="domain" description="Pre-mRNA processing factor 4 (PRP4)-like" evidence="4">
    <location>
        <begin position="55"/>
        <end position="108"/>
    </location>
</feature>
<feature type="repeat" description="WD" evidence="3">
    <location>
        <begin position="372"/>
        <end position="413"/>
    </location>
</feature>
<dbReference type="SUPFAM" id="SSF50978">
    <property type="entry name" value="WD40 repeat-like"/>
    <property type="match status" value="1"/>
</dbReference>
<dbReference type="InterPro" id="IPR020472">
    <property type="entry name" value="WD40_PAC1"/>
</dbReference>
<dbReference type="CDD" id="cd00200">
    <property type="entry name" value="WD40"/>
    <property type="match status" value="1"/>
</dbReference>
<dbReference type="SMART" id="SM00500">
    <property type="entry name" value="SFM"/>
    <property type="match status" value="1"/>
</dbReference>
<keyword evidence="1 3" id="KW-0853">WD repeat</keyword>
<feature type="repeat" description="WD" evidence="3">
    <location>
        <begin position="288"/>
        <end position="329"/>
    </location>
</feature>
<dbReference type="Gene3D" id="4.10.280.110">
    <property type="entry name" value="Pre-mRNA processing factor 4 domain"/>
    <property type="match status" value="1"/>
</dbReference>
<feature type="repeat" description="WD" evidence="3">
    <location>
        <begin position="457"/>
        <end position="493"/>
    </location>
</feature>
<evidence type="ECO:0000259" key="4">
    <source>
        <dbReference type="SMART" id="SM00500"/>
    </source>
</evidence>
<dbReference type="Pfam" id="PF08799">
    <property type="entry name" value="PRP4"/>
    <property type="match status" value="1"/>
</dbReference>
<dbReference type="SMART" id="SM00320">
    <property type="entry name" value="WD40"/>
    <property type="match status" value="7"/>
</dbReference>
<organism evidence="5">
    <name type="scientific">Micromonas pusilla</name>
    <name type="common">Picoplanktonic green alga</name>
    <name type="synonym">Chromulina pusilla</name>
    <dbReference type="NCBI Taxonomy" id="38833"/>
    <lineage>
        <taxon>Eukaryota</taxon>
        <taxon>Viridiplantae</taxon>
        <taxon>Chlorophyta</taxon>
        <taxon>Mamiellophyceae</taxon>
        <taxon>Mamiellales</taxon>
        <taxon>Mamiellaceae</taxon>
        <taxon>Micromonas</taxon>
    </lineage>
</organism>
<dbReference type="PROSITE" id="PS50294">
    <property type="entry name" value="WD_REPEATS_REGION"/>
    <property type="match status" value="5"/>
</dbReference>
<accession>A0A7R9Y2L7</accession>
<proteinExistence type="predicted"/>
<dbReference type="InterPro" id="IPR015943">
    <property type="entry name" value="WD40/YVTN_repeat-like_dom_sf"/>
</dbReference>
<dbReference type="PANTHER" id="PTHR19846:SF0">
    <property type="entry name" value="PRE-MRNA PROCESSING FACTOR 4"/>
    <property type="match status" value="1"/>
</dbReference>
<dbReference type="EMBL" id="HBDY01010650">
    <property type="protein sequence ID" value="CAD8241972.1"/>
    <property type="molecule type" value="Transcribed_RNA"/>
</dbReference>
<dbReference type="GO" id="GO:0000398">
    <property type="term" value="P:mRNA splicing, via spliceosome"/>
    <property type="evidence" value="ECO:0007669"/>
    <property type="project" value="TreeGrafter"/>
</dbReference>
<dbReference type="Gene3D" id="2.130.10.10">
    <property type="entry name" value="YVTN repeat-like/Quinoprotein amine dehydrogenase"/>
    <property type="match status" value="3"/>
</dbReference>
<evidence type="ECO:0000313" key="5">
    <source>
        <dbReference type="EMBL" id="CAD8241972.1"/>
    </source>
</evidence>
<protein>
    <recommendedName>
        <fullName evidence="4">Pre-mRNA processing factor 4 (PRP4)-like domain-containing protein</fullName>
    </recommendedName>
</protein>
<name>A0A7R9Y2L7_MICPS</name>
<dbReference type="GO" id="GO:0030621">
    <property type="term" value="F:U4 snRNA binding"/>
    <property type="evidence" value="ECO:0007669"/>
    <property type="project" value="TreeGrafter"/>
</dbReference>
<dbReference type="GO" id="GO:0046540">
    <property type="term" value="C:U4/U6 x U5 tri-snRNP complex"/>
    <property type="evidence" value="ECO:0007669"/>
    <property type="project" value="TreeGrafter"/>
</dbReference>
<dbReference type="SUPFAM" id="SSF158230">
    <property type="entry name" value="PRP4-like"/>
    <property type="match status" value="1"/>
</dbReference>
<dbReference type="InterPro" id="IPR036285">
    <property type="entry name" value="PRP4-like_sf"/>
</dbReference>
<dbReference type="FunFam" id="2.130.10.10:FF:000411">
    <property type="entry name" value="U4/U6 small nuclear ribonucleoprotein Prp4"/>
    <property type="match status" value="1"/>
</dbReference>
<evidence type="ECO:0000256" key="3">
    <source>
        <dbReference type="PROSITE-ProRule" id="PRU00221"/>
    </source>
</evidence>
<dbReference type="InterPro" id="IPR014906">
    <property type="entry name" value="PRP4-like"/>
</dbReference>
<dbReference type="PANTHER" id="PTHR19846">
    <property type="entry name" value="WD40 REPEAT PROTEIN"/>
    <property type="match status" value="1"/>
</dbReference>
<keyword evidence="2" id="KW-0677">Repeat</keyword>
<feature type="repeat" description="WD" evidence="3">
    <location>
        <begin position="414"/>
        <end position="456"/>
    </location>
</feature>
<evidence type="ECO:0000256" key="1">
    <source>
        <dbReference type="ARBA" id="ARBA00022574"/>
    </source>
</evidence>
<evidence type="ECO:0000256" key="2">
    <source>
        <dbReference type="ARBA" id="ARBA00022737"/>
    </source>
</evidence>
<feature type="repeat" description="WD" evidence="3">
    <location>
        <begin position="330"/>
        <end position="371"/>
    </location>
</feature>
<dbReference type="GO" id="GO:0017070">
    <property type="term" value="F:U6 snRNA binding"/>
    <property type="evidence" value="ECO:0007669"/>
    <property type="project" value="TreeGrafter"/>
</dbReference>
<dbReference type="AlphaFoldDB" id="A0A7R9Y2L7"/>
<sequence>MAEGVAKGNVHLANLAEAGERFALSAGSEETRTRQEALLREFENRRRQRAVAVTTDDREVRKQLRELGEPMTLFAEGPGERRDRLRAHLAALDAADGGALPVPDEATVVETEDVQRELFYTEGSANLMRARTLIASYSLPRASARVSLAKRRRADAAVDEIGEMDADAAATRTFKTECSQIGDERPLSVVRFSPGDGGACVMSASWSGGVRLWRTDGCERLLTVKAHENRITGADFHPTNATLRAVTSEEGEGGGGAGEGPGPCAMATACADGSAHLWSAKGALLKTLKGHANRLARCAFHPAGEHLATAGFDKTWRLWSVETGEELLCQEGHSRAVYDVAFHPDGSLCASVGLESHGKVWDLRTGKCVHNLVGHNKQCLSVDFSPNGYHVATGSDDHTAKIWDLRKRACLYTVPAHSSLISSVKYEPTRGGYFVTGSYDGVAKAWSARDFSRINSLRGHEAKVMCVDVAPGGETCATVSYDRTLKLWRLSAGGGGGGGAKREEEVVKMEM</sequence>
<dbReference type="PROSITE" id="PS00678">
    <property type="entry name" value="WD_REPEATS_1"/>
    <property type="match status" value="1"/>
</dbReference>
<dbReference type="InterPro" id="IPR019775">
    <property type="entry name" value="WD40_repeat_CS"/>
</dbReference>
<gene>
    <name evidence="5" type="ORF">MPUS1402_LOCUS8018</name>
</gene>
<dbReference type="PROSITE" id="PS50082">
    <property type="entry name" value="WD_REPEATS_2"/>
    <property type="match status" value="5"/>
</dbReference>